<sequence length="257" mass="26936">SGGAATLSSATPTSISASGNVYTLGIGLSGIANGSETITVVPVDNGIYDGAGNESSTSQSNNTASLAAIGESLSFDGNDYITLSSGINSSNATGSIGLWVKLTDIYVENIIFQAGAKLMMTFHETKGLVFGMNTSNQRKELDISITESDYLNTWKHIVGVYDGTNMKLYVDGAQIGSTTLTGNVSLSSSEALHFGRNADNNTDGFNGYLDEVAYWDDALTAAEVTALYNSGIALDAKSNSGNYASSEDLIGYWKMEE</sequence>
<proteinExistence type="predicted"/>
<feature type="domain" description="LamG-like jellyroll fold" evidence="3">
    <location>
        <begin position="95"/>
        <end position="222"/>
    </location>
</feature>
<keyword evidence="1" id="KW-0732">Signal</keyword>
<evidence type="ECO:0000256" key="1">
    <source>
        <dbReference type="ARBA" id="ARBA00022729"/>
    </source>
</evidence>
<name>A0A382ZIK6_9ZZZZ</name>
<dbReference type="InterPro" id="IPR013320">
    <property type="entry name" value="ConA-like_dom_sf"/>
</dbReference>
<reference evidence="4" key="1">
    <citation type="submission" date="2018-05" db="EMBL/GenBank/DDBJ databases">
        <authorList>
            <person name="Lanie J.A."/>
            <person name="Ng W.-L."/>
            <person name="Kazmierczak K.M."/>
            <person name="Andrzejewski T.M."/>
            <person name="Davidsen T.M."/>
            <person name="Wayne K.J."/>
            <person name="Tettelin H."/>
            <person name="Glass J.I."/>
            <person name="Rusch D."/>
            <person name="Podicherti R."/>
            <person name="Tsui H.-C.T."/>
            <person name="Winkler M.E."/>
        </authorList>
    </citation>
    <scope>NUCLEOTIDE SEQUENCE</scope>
</reference>
<dbReference type="SUPFAM" id="SSF49899">
    <property type="entry name" value="Concanavalin A-like lectins/glucanases"/>
    <property type="match status" value="1"/>
</dbReference>
<feature type="non-terminal residue" evidence="4">
    <location>
        <position position="1"/>
    </location>
</feature>
<evidence type="ECO:0000256" key="2">
    <source>
        <dbReference type="ARBA" id="ARBA00023157"/>
    </source>
</evidence>
<gene>
    <name evidence="4" type="ORF">METZ01_LOCUS448145</name>
</gene>
<dbReference type="EMBL" id="UINC01184194">
    <property type="protein sequence ID" value="SVD95291.1"/>
    <property type="molecule type" value="Genomic_DNA"/>
</dbReference>
<accession>A0A382ZIK6</accession>
<keyword evidence="2" id="KW-1015">Disulfide bond</keyword>
<dbReference type="InterPro" id="IPR006558">
    <property type="entry name" value="LamG-like"/>
</dbReference>
<dbReference type="Pfam" id="PF13385">
    <property type="entry name" value="Laminin_G_3"/>
    <property type="match status" value="1"/>
</dbReference>
<protein>
    <recommendedName>
        <fullName evidence="3">LamG-like jellyroll fold domain-containing protein</fullName>
    </recommendedName>
</protein>
<dbReference type="Gene3D" id="2.60.120.200">
    <property type="match status" value="1"/>
</dbReference>
<evidence type="ECO:0000259" key="3">
    <source>
        <dbReference type="SMART" id="SM00560"/>
    </source>
</evidence>
<organism evidence="4">
    <name type="scientific">marine metagenome</name>
    <dbReference type="NCBI Taxonomy" id="408172"/>
    <lineage>
        <taxon>unclassified sequences</taxon>
        <taxon>metagenomes</taxon>
        <taxon>ecological metagenomes</taxon>
    </lineage>
</organism>
<evidence type="ECO:0000313" key="4">
    <source>
        <dbReference type="EMBL" id="SVD95291.1"/>
    </source>
</evidence>
<feature type="non-terminal residue" evidence="4">
    <location>
        <position position="257"/>
    </location>
</feature>
<dbReference type="AlphaFoldDB" id="A0A382ZIK6"/>
<dbReference type="SMART" id="SM00560">
    <property type="entry name" value="LamGL"/>
    <property type="match status" value="1"/>
</dbReference>